<dbReference type="AlphaFoldDB" id="A0A4R6UTS4"/>
<keyword evidence="4 7" id="KW-1133">Transmembrane helix</keyword>
<dbReference type="PANTHER" id="PTHR32309">
    <property type="entry name" value="TYROSINE-PROTEIN KINASE"/>
    <property type="match status" value="1"/>
</dbReference>
<evidence type="ECO:0000259" key="8">
    <source>
        <dbReference type="Pfam" id="PF02706"/>
    </source>
</evidence>
<feature type="domain" description="Tyrosine-protein kinase G-rich" evidence="9">
    <location>
        <begin position="364"/>
        <end position="445"/>
    </location>
</feature>
<feature type="domain" description="Polysaccharide chain length determinant N-terminal" evidence="8">
    <location>
        <begin position="8"/>
        <end position="93"/>
    </location>
</feature>
<feature type="coiled-coil region" evidence="6">
    <location>
        <begin position="161"/>
        <end position="306"/>
    </location>
</feature>
<evidence type="ECO:0000256" key="6">
    <source>
        <dbReference type="SAM" id="Coils"/>
    </source>
</evidence>
<feature type="transmembrane region" description="Helical" evidence="7">
    <location>
        <begin position="488"/>
        <end position="507"/>
    </location>
</feature>
<evidence type="ECO:0000256" key="4">
    <source>
        <dbReference type="ARBA" id="ARBA00022989"/>
    </source>
</evidence>
<dbReference type="InterPro" id="IPR050445">
    <property type="entry name" value="Bact_polysacc_biosynth/exp"/>
</dbReference>
<organism evidence="10 11">
    <name type="scientific">Permianibacter aggregans</name>
    <dbReference type="NCBI Taxonomy" id="1510150"/>
    <lineage>
        <taxon>Bacteria</taxon>
        <taxon>Pseudomonadati</taxon>
        <taxon>Pseudomonadota</taxon>
        <taxon>Gammaproteobacteria</taxon>
        <taxon>Pseudomonadales</taxon>
        <taxon>Pseudomonadaceae</taxon>
        <taxon>Permianibacter</taxon>
    </lineage>
</organism>
<dbReference type="RefSeq" id="WP_133589460.1">
    <property type="nucleotide sequence ID" value="NZ_CP037953.1"/>
</dbReference>
<dbReference type="NCBIfam" id="TIGR03007">
    <property type="entry name" value="pepcterm_ChnLen"/>
    <property type="match status" value="1"/>
</dbReference>
<dbReference type="OrthoDB" id="9795292at2"/>
<dbReference type="GO" id="GO:0005886">
    <property type="term" value="C:plasma membrane"/>
    <property type="evidence" value="ECO:0007669"/>
    <property type="project" value="UniProtKB-SubCell"/>
</dbReference>
<keyword evidence="5 7" id="KW-0472">Membrane</keyword>
<keyword evidence="11" id="KW-1185">Reference proteome</keyword>
<evidence type="ECO:0000313" key="11">
    <source>
        <dbReference type="Proteomes" id="UP000295375"/>
    </source>
</evidence>
<evidence type="ECO:0000256" key="2">
    <source>
        <dbReference type="ARBA" id="ARBA00022475"/>
    </source>
</evidence>
<dbReference type="InterPro" id="IPR003856">
    <property type="entry name" value="LPS_length_determ_N"/>
</dbReference>
<keyword evidence="3 7" id="KW-0812">Transmembrane</keyword>
<evidence type="ECO:0000256" key="7">
    <source>
        <dbReference type="SAM" id="Phobius"/>
    </source>
</evidence>
<proteinExistence type="predicted"/>
<evidence type="ECO:0000313" key="10">
    <source>
        <dbReference type="EMBL" id="TDQ49123.1"/>
    </source>
</evidence>
<dbReference type="PANTHER" id="PTHR32309:SF13">
    <property type="entry name" value="FERRIC ENTEROBACTIN TRANSPORT PROTEIN FEPE"/>
    <property type="match status" value="1"/>
</dbReference>
<keyword evidence="6" id="KW-0175">Coiled coil</keyword>
<dbReference type="EMBL" id="SNYM01000005">
    <property type="protein sequence ID" value="TDQ49123.1"/>
    <property type="molecule type" value="Genomic_DNA"/>
</dbReference>
<sequence length="518" mass="58720">MQDIVEQLLSYIRGIWRQRWYALLVAWTLSIAGWAFVIYQPDQYEATARVQVDSYSILQPLLNDMTVPVSSPERIRQLQQTIKSRPNLEKVVRTADLDLKTTSDGEFDKVVNQLEKNLNFRRAGNNELYFISYTDDDPAQAKRVVQALLNLFIEKALGDTRQDTNSAQRFLEKQIDEYSQRLLESENRLKDFKRKNLGLMPEQGKDYYQRLQEANSRVEEAELELRQAENLAAELQRQLTGESPTFGMMAPPSVTTSVPELDSRIARLQSNLDELLTRYTDKHPDVVNTRSRIDELLKQRQEALKAGASATTGGMPLETNPVFQQLKISASEAEARAASLRVKVAEYRAKAEELDKKVYILPQIEQELGQLTRDYDVTKQNYDKLIQKREQARISQDREQNTSDISFKVIDPPRVPPEPVGPNRLLLLSGVFAVALGAGFAVALVISQVLSTFDSPRMLMQQMQVPVFGTVSLVLSPQAQRIRRVKNWVFLALISALLPVYGGLVYLQTIARVSGSGS</sequence>
<dbReference type="Pfam" id="PF13807">
    <property type="entry name" value="GNVR"/>
    <property type="match status" value="1"/>
</dbReference>
<evidence type="ECO:0000256" key="5">
    <source>
        <dbReference type="ARBA" id="ARBA00023136"/>
    </source>
</evidence>
<feature type="transmembrane region" description="Helical" evidence="7">
    <location>
        <begin position="20"/>
        <end position="39"/>
    </location>
</feature>
<comment type="subcellular location">
    <subcellularLocation>
        <location evidence="1">Cell membrane</location>
        <topology evidence="1">Multi-pass membrane protein</topology>
    </subcellularLocation>
</comment>
<dbReference type="GO" id="GO:0004713">
    <property type="term" value="F:protein tyrosine kinase activity"/>
    <property type="evidence" value="ECO:0007669"/>
    <property type="project" value="TreeGrafter"/>
</dbReference>
<dbReference type="Pfam" id="PF02706">
    <property type="entry name" value="Wzz"/>
    <property type="match status" value="1"/>
</dbReference>
<dbReference type="InterPro" id="IPR014345">
    <property type="entry name" value="XrtA_polysacc_chain"/>
</dbReference>
<keyword evidence="2" id="KW-1003">Cell membrane</keyword>
<comment type="caution">
    <text evidence="10">The sequence shown here is derived from an EMBL/GenBank/DDBJ whole genome shotgun (WGS) entry which is preliminary data.</text>
</comment>
<evidence type="ECO:0000256" key="1">
    <source>
        <dbReference type="ARBA" id="ARBA00004651"/>
    </source>
</evidence>
<feature type="transmembrane region" description="Helical" evidence="7">
    <location>
        <begin position="425"/>
        <end position="446"/>
    </location>
</feature>
<feature type="coiled-coil region" evidence="6">
    <location>
        <begin position="330"/>
        <end position="388"/>
    </location>
</feature>
<evidence type="ECO:0000259" key="9">
    <source>
        <dbReference type="Pfam" id="PF13807"/>
    </source>
</evidence>
<accession>A0A4R6UTS4</accession>
<name>A0A4R6UTS4_9GAMM</name>
<protein>
    <submittedName>
        <fullName evidence="10">Polysaccharide chain length determinant protein (PEP-CTERM system associated)</fullName>
    </submittedName>
</protein>
<gene>
    <name evidence="10" type="ORF">EV696_10597</name>
</gene>
<dbReference type="Proteomes" id="UP000295375">
    <property type="component" value="Unassembled WGS sequence"/>
</dbReference>
<evidence type="ECO:0000256" key="3">
    <source>
        <dbReference type="ARBA" id="ARBA00022692"/>
    </source>
</evidence>
<dbReference type="InterPro" id="IPR032807">
    <property type="entry name" value="GNVR"/>
</dbReference>
<reference evidence="10 11" key="1">
    <citation type="submission" date="2019-03" db="EMBL/GenBank/DDBJ databases">
        <title>Genomic Encyclopedia of Type Strains, Phase IV (KMG-IV): sequencing the most valuable type-strain genomes for metagenomic binning, comparative biology and taxonomic classification.</title>
        <authorList>
            <person name="Goeker M."/>
        </authorList>
    </citation>
    <scope>NUCLEOTIDE SEQUENCE [LARGE SCALE GENOMIC DNA]</scope>
    <source>
        <strain evidence="10 11">DSM 103792</strain>
    </source>
</reference>